<evidence type="ECO:0000313" key="3">
    <source>
        <dbReference type="Proteomes" id="UP001208656"/>
    </source>
</evidence>
<feature type="domain" description="Putative exodeoxyribonuclease 8 PDDEXK-like" evidence="1">
    <location>
        <begin position="24"/>
        <end position="254"/>
    </location>
</feature>
<proteinExistence type="predicted"/>
<evidence type="ECO:0000313" key="2">
    <source>
        <dbReference type="EMBL" id="MCU9594606.1"/>
    </source>
</evidence>
<dbReference type="Gene3D" id="3.90.320.10">
    <property type="match status" value="1"/>
</dbReference>
<dbReference type="InterPro" id="IPR024432">
    <property type="entry name" value="Put_RecE_PDDEXK-like_dom"/>
</dbReference>
<organism evidence="2 3">
    <name type="scientific">Pallidibacillus thermolactis</name>
    <dbReference type="NCBI Taxonomy" id="251051"/>
    <lineage>
        <taxon>Bacteria</taxon>
        <taxon>Bacillati</taxon>
        <taxon>Bacillota</taxon>
        <taxon>Bacilli</taxon>
        <taxon>Bacillales</taxon>
        <taxon>Bacillaceae</taxon>
        <taxon>Pallidibacillus</taxon>
    </lineage>
</organism>
<dbReference type="EMBL" id="JAOUSE010000025">
    <property type="protein sequence ID" value="MCU9594606.1"/>
    <property type="molecule type" value="Genomic_DNA"/>
</dbReference>
<dbReference type="Proteomes" id="UP001208656">
    <property type="component" value="Unassembled WGS sequence"/>
</dbReference>
<comment type="caution">
    <text evidence="2">The sequence shown here is derived from an EMBL/GenBank/DDBJ whole genome shotgun (WGS) entry which is preliminary data.</text>
</comment>
<keyword evidence="3" id="KW-1185">Reference proteome</keyword>
<reference evidence="2 3" key="1">
    <citation type="submission" date="2022-10" db="EMBL/GenBank/DDBJ databases">
        <title>Description of Fervidibacillus gen. nov. in the family Fervidibacillaceae fam. nov. with two species, Fervidibacillus albus sp. nov., and Fervidibacillus halotolerans sp. nov., isolated from tidal flat sediments.</title>
        <authorList>
            <person name="Kwon K.K."/>
            <person name="Yang S.-H."/>
        </authorList>
    </citation>
    <scope>NUCLEOTIDE SEQUENCE [LARGE SCALE GENOMIC DNA]</scope>
    <source>
        <strain evidence="2 3">DSM 23332</strain>
    </source>
</reference>
<dbReference type="InterPro" id="IPR011604">
    <property type="entry name" value="PDDEXK-like_dom_sf"/>
</dbReference>
<sequence length="269" mass="31613">MTVKKLSLTRENYHSNEANQQFMSVSQFKDFRKCEAKALATLKGEYKEPHTNALLVGSYVHSAFESDEAFQQFIDENNGAIFKTRGNGKYADFEDADRMIEALKSDKFAMFALSGEKELIFTAHLWGTDWKIKVDNINHQHRFFSDIKTTQDLHKRYWSEKYDGWVSFIEAWDYVLQMAVYRRVLQENLGQSYTPYIVAVTKENPPNKAVLHFDESRFDFEYEYIETYLPRILEVKAGKEKPNRCEKCDYCRSTKLLNNTMEIGELIYV</sequence>
<gene>
    <name evidence="2" type="ORF">OEV82_09070</name>
</gene>
<evidence type="ECO:0000259" key="1">
    <source>
        <dbReference type="Pfam" id="PF12684"/>
    </source>
</evidence>
<protein>
    <submittedName>
        <fullName evidence="2">PD-(D/E)XK nuclease-like domain-containing protein</fullName>
    </submittedName>
</protein>
<name>A0ABT2WFY4_9BACI</name>
<accession>A0ABT2WFY4</accession>
<dbReference type="RefSeq" id="WP_263061675.1">
    <property type="nucleotide sequence ID" value="NZ_JAOUSE010000025.1"/>
</dbReference>
<dbReference type="Pfam" id="PF12684">
    <property type="entry name" value="DUF3799"/>
    <property type="match status" value="1"/>
</dbReference>